<dbReference type="OMA" id="DIKTECC"/>
<evidence type="ECO:0000256" key="10">
    <source>
        <dbReference type="ARBA" id="ARBA00050997"/>
    </source>
</evidence>
<dbReference type="GeneID" id="9535458"/>
<dbReference type="Proteomes" id="UP000008698">
    <property type="component" value="Unassembled WGS sequence"/>
</dbReference>
<dbReference type="GO" id="GO:0006066">
    <property type="term" value="P:alcohol metabolic process"/>
    <property type="evidence" value="ECO:0007669"/>
    <property type="project" value="UniProtKB-ARBA"/>
</dbReference>
<dbReference type="GO" id="GO:0046872">
    <property type="term" value="F:metal ion binding"/>
    <property type="evidence" value="ECO:0007669"/>
    <property type="project" value="UniProtKB-KW"/>
</dbReference>
<evidence type="ECO:0000256" key="9">
    <source>
        <dbReference type="ARBA" id="ARBA00024074"/>
    </source>
</evidence>
<comment type="subunit">
    <text evidence="3">Homodimer.</text>
</comment>
<name>C9SDL6_VERA1</name>
<keyword evidence="13" id="KW-1185">Reference proteome</keyword>
<gene>
    <name evidence="12" type="ORF">VDBG_02546</name>
</gene>
<organism evidence="13">
    <name type="scientific">Verticillium alfalfae (strain VaMs.102 / ATCC MYA-4576 / FGSC 10136)</name>
    <name type="common">Verticillium wilt of alfalfa</name>
    <name type="synonym">Verticillium albo-atrum</name>
    <dbReference type="NCBI Taxonomy" id="526221"/>
    <lineage>
        <taxon>Eukaryota</taxon>
        <taxon>Fungi</taxon>
        <taxon>Dikarya</taxon>
        <taxon>Ascomycota</taxon>
        <taxon>Pezizomycotina</taxon>
        <taxon>Sordariomycetes</taxon>
        <taxon>Hypocreomycetidae</taxon>
        <taxon>Glomerellales</taxon>
        <taxon>Plectosphaerellaceae</taxon>
        <taxon>Verticillium</taxon>
    </lineage>
</organism>
<dbReference type="EC" id="1.1.1.2" evidence="9"/>
<dbReference type="KEGG" id="val:VDBG_02546"/>
<dbReference type="Gene3D" id="3.40.50.720">
    <property type="entry name" value="NAD(P)-binding Rossmann-like Domain"/>
    <property type="match status" value="1"/>
</dbReference>
<dbReference type="InterPro" id="IPR013149">
    <property type="entry name" value="ADH-like_C"/>
</dbReference>
<evidence type="ECO:0000256" key="1">
    <source>
        <dbReference type="ARBA" id="ARBA00001947"/>
    </source>
</evidence>
<evidence type="ECO:0000256" key="2">
    <source>
        <dbReference type="ARBA" id="ARBA00008072"/>
    </source>
</evidence>
<dbReference type="AlphaFoldDB" id="C9SDL6"/>
<accession>C9SDL6</accession>
<evidence type="ECO:0000256" key="8">
    <source>
        <dbReference type="ARBA" id="ARBA00023002"/>
    </source>
</evidence>
<dbReference type="SUPFAM" id="SSF50129">
    <property type="entry name" value="GroES-like"/>
    <property type="match status" value="1"/>
</dbReference>
<dbReference type="InterPro" id="IPR011032">
    <property type="entry name" value="GroES-like_sf"/>
</dbReference>
<dbReference type="HOGENOM" id="CLU_026673_20_2_1"/>
<protein>
    <recommendedName>
        <fullName evidence="9">alcohol dehydrogenase (NADP(+))</fullName>
        <ecNumber evidence="9">1.1.1.2</ecNumber>
    </recommendedName>
</protein>
<dbReference type="FunFam" id="3.40.50.720:FF:000158">
    <property type="entry name" value="Zinc-binding alcohol dehydrogenase"/>
    <property type="match status" value="1"/>
</dbReference>
<keyword evidence="7" id="KW-0521">NADP</keyword>
<keyword evidence="8" id="KW-0560">Oxidoreductase</keyword>
<evidence type="ECO:0000256" key="3">
    <source>
        <dbReference type="ARBA" id="ARBA00011738"/>
    </source>
</evidence>
<dbReference type="RefSeq" id="XP_003006407.1">
    <property type="nucleotide sequence ID" value="XM_003006361.1"/>
</dbReference>
<dbReference type="Gene3D" id="3.90.180.10">
    <property type="entry name" value="Medium-chain alcohol dehydrogenases, catalytic domain"/>
    <property type="match status" value="2"/>
</dbReference>
<sequence length="357" mass="39075">MPYPEKFTGFQVKGADTWQEFHKQEFDAKPFGDYDIDIKIECCGVCSSDVHTVRGDWGAQPYPLAVGHGKAFIWLFLRWRHVSNEPSQEIVGKAIKVGSKVTTNDNETYCKDQLDTYGATWPDSGVVSQGGYSSHVRTHQHWVFPIPEGLPSEVAAPMLCAGLTAYSPLVRNGAGPGKKVGIVGIGGIGHFGVLFAKALGAEVWAISRSRSKEEDSLKMGADGYIATAEENWNEKHKMSFDLIVNTASSSEGFDLSTYLTLLDVHGKWVSVGLPGGGGFEVRNQDFLPNGCFIGSSHLGSRRETLEMLDLAAEKKLFTWVEKIPISAEGLKTAMQGVEASKVRYRYCMTGYEEAFGA</sequence>
<evidence type="ECO:0000256" key="4">
    <source>
        <dbReference type="ARBA" id="ARBA00022553"/>
    </source>
</evidence>
<dbReference type="EMBL" id="DS985216">
    <property type="protein sequence ID" value="EEY16437.1"/>
    <property type="molecule type" value="Genomic_DNA"/>
</dbReference>
<dbReference type="GO" id="GO:0008106">
    <property type="term" value="F:alcohol dehydrogenase (NADP+) activity"/>
    <property type="evidence" value="ECO:0007669"/>
    <property type="project" value="UniProtKB-EC"/>
</dbReference>
<dbReference type="InterPro" id="IPR020843">
    <property type="entry name" value="ER"/>
</dbReference>
<evidence type="ECO:0000256" key="7">
    <source>
        <dbReference type="ARBA" id="ARBA00022857"/>
    </source>
</evidence>
<reference evidence="13" key="1">
    <citation type="journal article" date="2011" name="PLoS Pathog.">
        <title>Comparative genomics yields insights into niche adaptation of plant vascular wilt pathogens.</title>
        <authorList>
            <person name="Klosterman S.J."/>
            <person name="Subbarao K.V."/>
            <person name="Kang S."/>
            <person name="Veronese P."/>
            <person name="Gold S.E."/>
            <person name="Thomma B.P.H.J."/>
            <person name="Chen Z."/>
            <person name="Henrissat B."/>
            <person name="Lee Y.-H."/>
            <person name="Park J."/>
            <person name="Garcia-Pedrajas M.D."/>
            <person name="Barbara D.J."/>
            <person name="Anchieta A."/>
            <person name="de Jonge R."/>
            <person name="Santhanam P."/>
            <person name="Maruthachalam K."/>
            <person name="Atallah Z."/>
            <person name="Amyotte S.G."/>
            <person name="Paz Z."/>
            <person name="Inderbitzin P."/>
            <person name="Hayes R.J."/>
            <person name="Heiman D.I."/>
            <person name="Young S."/>
            <person name="Zeng Q."/>
            <person name="Engels R."/>
            <person name="Galagan J."/>
            <person name="Cuomo C.A."/>
            <person name="Dobinson K.F."/>
            <person name="Ma L.-J."/>
        </authorList>
    </citation>
    <scope>NUCLEOTIDE SEQUENCE [LARGE SCALE GENOMIC DNA]</scope>
    <source>
        <strain evidence="13">VaMs.102 / ATCC MYA-4576 / FGSC 10136</strain>
    </source>
</reference>
<dbReference type="InterPro" id="IPR047109">
    <property type="entry name" value="CAD-like"/>
</dbReference>
<keyword evidence="4" id="KW-0597">Phosphoprotein</keyword>
<comment type="catalytic activity">
    <reaction evidence="10">
        <text>a primary alcohol + NADP(+) = an aldehyde + NADPH + H(+)</text>
        <dbReference type="Rhea" id="RHEA:15937"/>
        <dbReference type="ChEBI" id="CHEBI:15378"/>
        <dbReference type="ChEBI" id="CHEBI:15734"/>
        <dbReference type="ChEBI" id="CHEBI:17478"/>
        <dbReference type="ChEBI" id="CHEBI:57783"/>
        <dbReference type="ChEBI" id="CHEBI:58349"/>
        <dbReference type="EC" id="1.1.1.2"/>
    </reaction>
    <physiologicalReaction direction="left-to-right" evidence="10">
        <dbReference type="Rhea" id="RHEA:15938"/>
    </physiologicalReaction>
    <physiologicalReaction direction="right-to-left" evidence="10">
        <dbReference type="Rhea" id="RHEA:15939"/>
    </physiologicalReaction>
</comment>
<evidence type="ECO:0000313" key="13">
    <source>
        <dbReference type="Proteomes" id="UP000008698"/>
    </source>
</evidence>
<dbReference type="eggNOG" id="KOG0023">
    <property type="taxonomic scope" value="Eukaryota"/>
</dbReference>
<evidence type="ECO:0000259" key="11">
    <source>
        <dbReference type="SMART" id="SM00829"/>
    </source>
</evidence>
<proteinExistence type="inferred from homology"/>
<dbReference type="SMART" id="SM00829">
    <property type="entry name" value="PKS_ER"/>
    <property type="match status" value="1"/>
</dbReference>
<comment type="cofactor">
    <cofactor evidence="1">
        <name>Zn(2+)</name>
        <dbReference type="ChEBI" id="CHEBI:29105"/>
    </cofactor>
</comment>
<dbReference type="Pfam" id="PF00107">
    <property type="entry name" value="ADH_zinc_N"/>
    <property type="match status" value="1"/>
</dbReference>
<feature type="domain" description="Enoyl reductase (ER)" evidence="11">
    <location>
        <begin position="16"/>
        <end position="342"/>
    </location>
</feature>
<dbReference type="CDD" id="cd05283">
    <property type="entry name" value="CAD1"/>
    <property type="match status" value="1"/>
</dbReference>
<dbReference type="PANTHER" id="PTHR42683">
    <property type="entry name" value="ALDEHYDE REDUCTASE"/>
    <property type="match status" value="1"/>
</dbReference>
<evidence type="ECO:0000256" key="6">
    <source>
        <dbReference type="ARBA" id="ARBA00022833"/>
    </source>
</evidence>
<dbReference type="STRING" id="526221.C9SDL6"/>
<keyword evidence="5" id="KW-0479">Metal-binding</keyword>
<evidence type="ECO:0000256" key="5">
    <source>
        <dbReference type="ARBA" id="ARBA00022723"/>
    </source>
</evidence>
<comment type="similarity">
    <text evidence="2">Belongs to the zinc-containing alcohol dehydrogenase family.</text>
</comment>
<dbReference type="InterPro" id="IPR036291">
    <property type="entry name" value="NAD(P)-bd_dom_sf"/>
</dbReference>
<keyword evidence="6" id="KW-0862">Zinc</keyword>
<dbReference type="SUPFAM" id="SSF51735">
    <property type="entry name" value="NAD(P)-binding Rossmann-fold domains"/>
    <property type="match status" value="1"/>
</dbReference>
<evidence type="ECO:0000313" key="12">
    <source>
        <dbReference type="EMBL" id="EEY16437.1"/>
    </source>
</evidence>
<dbReference type="OrthoDB" id="1879366at2759"/>